<name>A0A4S2MVZ5_9PEZI</name>
<dbReference type="Proteomes" id="UP000298138">
    <property type="component" value="Unassembled WGS sequence"/>
</dbReference>
<keyword evidence="1" id="KW-0812">Transmembrane</keyword>
<feature type="transmembrane region" description="Helical" evidence="1">
    <location>
        <begin position="56"/>
        <end position="79"/>
    </location>
</feature>
<sequence length="162" mass="17574">MAPAPTPTTPKPTDLVPISKITPHAPRLSVVWNKLPDTFNSGRLGEAQFIEYRVTVYFLMAGIGLLFLLIVGSCIYHCVAPRPSEAVSRLLGPQLAIGCPVAAAIMAVTMPRQPKNDPEELFHIIADIRRARLAEQNNTLSGGVGEHMLAPGKRKGKVGGWW</sequence>
<accession>A0A4S2MVZ5</accession>
<proteinExistence type="predicted"/>
<evidence type="ECO:0000256" key="1">
    <source>
        <dbReference type="SAM" id="Phobius"/>
    </source>
</evidence>
<keyword evidence="3" id="KW-1185">Reference proteome</keyword>
<evidence type="ECO:0000313" key="3">
    <source>
        <dbReference type="Proteomes" id="UP000298138"/>
    </source>
</evidence>
<feature type="transmembrane region" description="Helical" evidence="1">
    <location>
        <begin position="91"/>
        <end position="110"/>
    </location>
</feature>
<protein>
    <submittedName>
        <fullName evidence="2">Uncharacterized protein</fullName>
    </submittedName>
</protein>
<dbReference type="InParanoid" id="A0A4S2MVZ5"/>
<keyword evidence="1" id="KW-0472">Membrane</keyword>
<evidence type="ECO:0000313" key="2">
    <source>
        <dbReference type="EMBL" id="TGZ80798.1"/>
    </source>
</evidence>
<dbReference type="EMBL" id="ML220122">
    <property type="protein sequence ID" value="TGZ80798.1"/>
    <property type="molecule type" value="Genomic_DNA"/>
</dbReference>
<organism evidence="2 3">
    <name type="scientific">Ascodesmis nigricans</name>
    <dbReference type="NCBI Taxonomy" id="341454"/>
    <lineage>
        <taxon>Eukaryota</taxon>
        <taxon>Fungi</taxon>
        <taxon>Dikarya</taxon>
        <taxon>Ascomycota</taxon>
        <taxon>Pezizomycotina</taxon>
        <taxon>Pezizomycetes</taxon>
        <taxon>Pezizales</taxon>
        <taxon>Ascodesmidaceae</taxon>
        <taxon>Ascodesmis</taxon>
    </lineage>
</organism>
<dbReference type="AlphaFoldDB" id="A0A4S2MVZ5"/>
<gene>
    <name evidence="2" type="ORF">EX30DRAFT_341130</name>
</gene>
<keyword evidence="1" id="KW-1133">Transmembrane helix</keyword>
<reference evidence="2 3" key="1">
    <citation type="submission" date="2019-04" db="EMBL/GenBank/DDBJ databases">
        <title>Comparative genomics and transcriptomics to analyze fruiting body development in filamentous ascomycetes.</title>
        <authorList>
            <consortium name="DOE Joint Genome Institute"/>
            <person name="Lutkenhaus R."/>
            <person name="Traeger S."/>
            <person name="Breuer J."/>
            <person name="Kuo A."/>
            <person name="Lipzen A."/>
            <person name="Pangilinan J."/>
            <person name="Dilworth D."/>
            <person name="Sandor L."/>
            <person name="Poggeler S."/>
            <person name="Barry K."/>
            <person name="Grigoriev I.V."/>
            <person name="Nowrousian M."/>
        </authorList>
    </citation>
    <scope>NUCLEOTIDE SEQUENCE [LARGE SCALE GENOMIC DNA]</scope>
    <source>
        <strain evidence="2 3">CBS 389.68</strain>
    </source>
</reference>